<dbReference type="AlphaFoldDB" id="A0AAU7U9Y2"/>
<evidence type="ECO:0000313" key="1">
    <source>
        <dbReference type="EMBL" id="XBV85111.1"/>
    </source>
</evidence>
<dbReference type="PANTHER" id="PTHR43279">
    <property type="entry name" value="CATECHOL-2,3-DIOXYGENASE"/>
    <property type="match status" value="1"/>
</dbReference>
<dbReference type="RefSeq" id="WP_350243148.1">
    <property type="nucleotide sequence ID" value="NZ_CP158299.1"/>
</dbReference>
<accession>A0AAU7U9Y2</accession>
<dbReference type="KEGG" id="dsc:ABOD76_16955"/>
<protein>
    <submittedName>
        <fullName evidence="1">Uncharacterized protein</fullName>
    </submittedName>
</protein>
<reference evidence="1" key="1">
    <citation type="submission" date="2024-06" db="EMBL/GenBank/DDBJ databases">
        <title>Draft Genome Sequence of Deinococcus sonorensis Type Strain KR-87, a Biofilm Producing Representative of the Genus Deinococcus.</title>
        <authorList>
            <person name="Boren L.S."/>
            <person name="Grosso R.A."/>
            <person name="Hugenberg-Cox A.N."/>
            <person name="Hill J.T.E."/>
            <person name="Albert C.M."/>
            <person name="Tuohy J.M."/>
        </authorList>
    </citation>
    <scope>NUCLEOTIDE SEQUENCE</scope>
    <source>
        <strain evidence="1">KR-87</strain>
    </source>
</reference>
<dbReference type="SUPFAM" id="SSF54593">
    <property type="entry name" value="Glyoxalase/Bleomycin resistance protein/Dihydroxybiphenyl dioxygenase"/>
    <property type="match status" value="1"/>
</dbReference>
<gene>
    <name evidence="1" type="ORF">ABOD76_16955</name>
</gene>
<sequence length="64" mass="6866">MAAQPSRPRHTGQDPIALLLPGRADLGRFVQHLIEAQVPVSGASTHLVSGAMYLQDPEHQGIEV</sequence>
<dbReference type="PANTHER" id="PTHR43279:SF1">
    <property type="entry name" value="CATECHOL-2,3-DIOXYGENASE"/>
    <property type="match status" value="1"/>
</dbReference>
<dbReference type="Gene3D" id="3.10.180.10">
    <property type="entry name" value="2,3-Dihydroxybiphenyl 1,2-Dioxygenase, domain 1"/>
    <property type="match status" value="1"/>
</dbReference>
<dbReference type="EMBL" id="CP158299">
    <property type="protein sequence ID" value="XBV85111.1"/>
    <property type="molecule type" value="Genomic_DNA"/>
</dbReference>
<organism evidence="1">
    <name type="scientific">Deinococcus sonorensis KR-87</name>
    <dbReference type="NCBI Taxonomy" id="694439"/>
    <lineage>
        <taxon>Bacteria</taxon>
        <taxon>Thermotogati</taxon>
        <taxon>Deinococcota</taxon>
        <taxon>Deinococci</taxon>
        <taxon>Deinococcales</taxon>
        <taxon>Deinococcaceae</taxon>
        <taxon>Deinococcus</taxon>
    </lineage>
</organism>
<proteinExistence type="predicted"/>
<dbReference type="InterPro" id="IPR029068">
    <property type="entry name" value="Glyas_Bleomycin-R_OHBP_Dase"/>
</dbReference>
<name>A0AAU7U9Y2_9DEIO</name>